<dbReference type="AlphaFoldDB" id="A0A014PVC5"/>
<sequence length="285" mass="31953">MQLTTKVFISSDNHNGFGVSSTIILGENEAILVDAQFTLANAHRLVAEIIETGRNLTRIFITHLHPDHFLGVEVIKSVFPAAEVIAYKQVAADVSDAWDFKIDYWGREVLKENGATRKFAIREIEEDTLLLEGQQIKIVGVMSGDCITVTPLWIPSIRTLIASDVVFSDAHVWMADMRTPERIAGWMASLDRLEALGAKTVIPGHSPIRSSLSPSAIGFTRRYIGDFIKALHRTENSRQLIAEIDRIYPGLPVRICLEYSARILKDHYVWPGDWPLSLREMACTL</sequence>
<dbReference type="Proteomes" id="UP000019918">
    <property type="component" value="Unassembled WGS sequence"/>
</dbReference>
<dbReference type="InterPro" id="IPR001279">
    <property type="entry name" value="Metallo-B-lactamas"/>
</dbReference>
<reference evidence="2 3" key="1">
    <citation type="submission" date="2014-02" db="EMBL/GenBank/DDBJ databases">
        <title>Draft genome of Erwinia mallotivora strain BT-MARDI, a papaya dieback pathogen.</title>
        <authorList>
            <person name="Redzuan R."/>
            <person name="Abu Bakar N."/>
            <person name="Badrun R."/>
            <person name="Mohd Raih M.F."/>
            <person name="Rozano L."/>
            <person name="Mat Amin N."/>
        </authorList>
    </citation>
    <scope>NUCLEOTIDE SEQUENCE [LARGE SCALE GENOMIC DNA]</scope>
    <source>
        <strain evidence="2 3">BT-MARDI</strain>
    </source>
</reference>
<dbReference type="EMBL" id="JFHN01000053">
    <property type="protein sequence ID" value="EXU74812.1"/>
    <property type="molecule type" value="Genomic_DNA"/>
</dbReference>
<organism evidence="2 3">
    <name type="scientific">Erwinia mallotivora</name>
    <dbReference type="NCBI Taxonomy" id="69222"/>
    <lineage>
        <taxon>Bacteria</taxon>
        <taxon>Pseudomonadati</taxon>
        <taxon>Pseudomonadota</taxon>
        <taxon>Gammaproteobacteria</taxon>
        <taxon>Enterobacterales</taxon>
        <taxon>Erwiniaceae</taxon>
        <taxon>Erwinia</taxon>
    </lineage>
</organism>
<dbReference type="PATRIC" id="fig|69222.5.peg.2834"/>
<keyword evidence="3" id="KW-1185">Reference proteome</keyword>
<dbReference type="Gene3D" id="3.60.15.10">
    <property type="entry name" value="Ribonuclease Z/Hydroxyacylglutathione hydrolase-like"/>
    <property type="match status" value="1"/>
</dbReference>
<proteinExistence type="predicted"/>
<feature type="domain" description="Metallo-beta-lactamase" evidence="1">
    <location>
        <begin position="18"/>
        <end position="205"/>
    </location>
</feature>
<dbReference type="InterPro" id="IPR036866">
    <property type="entry name" value="RibonucZ/Hydroxyglut_hydro"/>
</dbReference>
<name>A0A014PVC5_9GAMM</name>
<evidence type="ECO:0000313" key="3">
    <source>
        <dbReference type="Proteomes" id="UP000019918"/>
    </source>
</evidence>
<dbReference type="InterPro" id="IPR050855">
    <property type="entry name" value="NDM-1-like"/>
</dbReference>
<dbReference type="SUPFAM" id="SSF56281">
    <property type="entry name" value="Metallo-hydrolase/oxidoreductase"/>
    <property type="match status" value="1"/>
</dbReference>
<dbReference type="PANTHER" id="PTHR42951">
    <property type="entry name" value="METALLO-BETA-LACTAMASE DOMAIN-CONTAINING"/>
    <property type="match status" value="1"/>
</dbReference>
<protein>
    <submittedName>
        <fullName evidence="2">Metallo-beta-lactamase</fullName>
    </submittedName>
</protein>
<dbReference type="RefSeq" id="WP_034938285.1">
    <property type="nucleotide sequence ID" value="NZ_JFHN01000053.1"/>
</dbReference>
<evidence type="ECO:0000313" key="2">
    <source>
        <dbReference type="EMBL" id="EXU74812.1"/>
    </source>
</evidence>
<evidence type="ECO:0000259" key="1">
    <source>
        <dbReference type="SMART" id="SM00849"/>
    </source>
</evidence>
<dbReference type="CDD" id="cd07739">
    <property type="entry name" value="metallo-hydrolase-like_MBL-fold"/>
    <property type="match status" value="1"/>
</dbReference>
<comment type="caution">
    <text evidence="2">The sequence shown here is derived from an EMBL/GenBank/DDBJ whole genome shotgun (WGS) entry which is preliminary data.</text>
</comment>
<dbReference type="PANTHER" id="PTHR42951:SF14">
    <property type="entry name" value="METALLO-BETA-LACTAMASE SUPERFAMILY PROTEIN"/>
    <property type="match status" value="1"/>
</dbReference>
<accession>A0A014PVC5</accession>
<gene>
    <name evidence="2" type="ORF">BG55_13810</name>
</gene>
<dbReference type="SMART" id="SM00849">
    <property type="entry name" value="Lactamase_B"/>
    <property type="match status" value="1"/>
</dbReference>
<dbReference type="OrthoDB" id="8441428at2"/>
<dbReference type="Pfam" id="PF00753">
    <property type="entry name" value="Lactamase_B"/>
    <property type="match status" value="1"/>
</dbReference>
<dbReference type="STRING" id="69222.BG55_13810"/>